<dbReference type="InterPro" id="IPR036928">
    <property type="entry name" value="AS_sf"/>
</dbReference>
<evidence type="ECO:0000313" key="9">
    <source>
        <dbReference type="Proteomes" id="UP000559256"/>
    </source>
</evidence>
<dbReference type="SUPFAM" id="SSF75304">
    <property type="entry name" value="Amidase signature (AS) enzymes"/>
    <property type="match status" value="1"/>
</dbReference>
<reference evidence="8 9" key="1">
    <citation type="journal article" date="2020" name="ISME J.">
        <title>Uncovering the hidden diversity of litter-decomposition mechanisms in mushroom-forming fungi.</title>
        <authorList>
            <person name="Floudas D."/>
            <person name="Bentzer J."/>
            <person name="Ahren D."/>
            <person name="Johansson T."/>
            <person name="Persson P."/>
            <person name="Tunlid A."/>
        </authorList>
    </citation>
    <scope>NUCLEOTIDE SEQUENCE [LARGE SCALE GENOMIC DNA]</scope>
    <source>
        <strain evidence="8 9">CBS 291.85</strain>
    </source>
</reference>
<feature type="binding site" evidence="6">
    <location>
        <begin position="248"/>
        <end position="251"/>
    </location>
    <ligand>
        <name>substrate</name>
    </ligand>
</feature>
<organism evidence="8 9">
    <name type="scientific">Tetrapyrgos nigripes</name>
    <dbReference type="NCBI Taxonomy" id="182062"/>
    <lineage>
        <taxon>Eukaryota</taxon>
        <taxon>Fungi</taxon>
        <taxon>Dikarya</taxon>
        <taxon>Basidiomycota</taxon>
        <taxon>Agaricomycotina</taxon>
        <taxon>Agaricomycetes</taxon>
        <taxon>Agaricomycetidae</taxon>
        <taxon>Agaricales</taxon>
        <taxon>Marasmiineae</taxon>
        <taxon>Marasmiaceae</taxon>
        <taxon>Tetrapyrgos</taxon>
    </lineage>
</organism>
<feature type="active site" description="Charge relay system" evidence="5">
    <location>
        <position position="227"/>
    </location>
</feature>
<keyword evidence="4" id="KW-0378">Hydrolase</keyword>
<dbReference type="PIRSF" id="PIRSF001221">
    <property type="entry name" value="Amidase_fungi"/>
    <property type="match status" value="1"/>
</dbReference>
<dbReference type="PANTHER" id="PTHR46072">
    <property type="entry name" value="AMIDASE-RELATED-RELATED"/>
    <property type="match status" value="1"/>
</dbReference>
<dbReference type="GO" id="GO:0004040">
    <property type="term" value="F:amidase activity"/>
    <property type="evidence" value="ECO:0007669"/>
    <property type="project" value="UniProtKB-EC"/>
</dbReference>
<dbReference type="InterPro" id="IPR023631">
    <property type="entry name" value="Amidase_dom"/>
</dbReference>
<comment type="catalytic activity">
    <reaction evidence="1">
        <text>a monocarboxylic acid amide + H2O = a monocarboxylate + NH4(+)</text>
        <dbReference type="Rhea" id="RHEA:12020"/>
        <dbReference type="ChEBI" id="CHEBI:15377"/>
        <dbReference type="ChEBI" id="CHEBI:28938"/>
        <dbReference type="ChEBI" id="CHEBI:35757"/>
        <dbReference type="ChEBI" id="CHEBI:83628"/>
        <dbReference type="EC" id="3.5.1.4"/>
    </reaction>
</comment>
<evidence type="ECO:0000259" key="7">
    <source>
        <dbReference type="Pfam" id="PF01425"/>
    </source>
</evidence>
<evidence type="ECO:0000256" key="1">
    <source>
        <dbReference type="ARBA" id="ARBA00001311"/>
    </source>
</evidence>
<feature type="binding site" evidence="6">
    <location>
        <position position="202"/>
    </location>
    <ligand>
        <name>substrate</name>
    </ligand>
</feature>
<evidence type="ECO:0000256" key="4">
    <source>
        <dbReference type="ARBA" id="ARBA00022801"/>
    </source>
</evidence>
<protein>
    <recommendedName>
        <fullName evidence="3">amidase</fullName>
        <ecNumber evidence="3">3.5.1.4</ecNumber>
    </recommendedName>
</protein>
<name>A0A8H5LZM9_9AGAR</name>
<keyword evidence="9" id="KW-1185">Reference proteome</keyword>
<feature type="active site" description="Charge relay system" evidence="5">
    <location>
        <position position="135"/>
    </location>
</feature>
<sequence length="563" mass="61707">MSNPVWPRVALDAVAERDARIPEHLRLPPSFLQRYPPGSDVTSAAAESGLMSDKELELTDHDATSVLAVIKDKKATAMEVITAFTKRAAIGHQLLCCLSQIFFEEGIARARELDEYYERTGQLVGPLHGLPISVKVHEDADSQFSIPADFWQEHMAIKGKNATGGFSGDLGKLISTEHGHLNQILWDAGCVFYCKTNLPQSIMHIETFSFWGHTLNPFNTKLTPGGSSGGCGALVAFGGSPMSIGSDIGGSLRSPAACCGIYTLKSTTRRVPSNLLAGASAVPGADTVVSTAGPLVRSSRDIELFFRTVYGAQPWIKDMSLTPLPWGFWTPKWTGTGGKIRLGVLWDDGVVLPQPPIRRAMRAMVDALKTTNAFEIVDYKPNLHADLISTAYKLYLPDGGASVRERAAGEPLCQLTEWCLGLPEVKDHTIHELWALNLERDRIKKLYGDHWNSQQVDAVLCPAGVGPAQPLQTSKHWGYTIVWNLVDYPAVVFPTGLQADPSIDLKDSPREPWSKYDAHSIACYEPEVFKNAPLSLQIVTRRNTDETTLSVLKEVEKVLPLRS</sequence>
<feature type="binding site" evidence="6">
    <location>
        <position position="227"/>
    </location>
    <ligand>
        <name>substrate</name>
    </ligand>
</feature>
<dbReference type="PANTHER" id="PTHR46072:SF4">
    <property type="entry name" value="AMIDASE C550.07-RELATED"/>
    <property type="match status" value="1"/>
</dbReference>
<feature type="domain" description="Amidase" evidence="7">
    <location>
        <begin position="79"/>
        <end position="549"/>
    </location>
</feature>
<dbReference type="AlphaFoldDB" id="A0A8H5LZM9"/>
<comment type="similarity">
    <text evidence="2">Belongs to the amidase family.</text>
</comment>
<proteinExistence type="inferred from homology"/>
<dbReference type="EMBL" id="JAACJM010000001">
    <property type="protein sequence ID" value="KAF5375264.1"/>
    <property type="molecule type" value="Genomic_DNA"/>
</dbReference>
<evidence type="ECO:0000256" key="3">
    <source>
        <dbReference type="ARBA" id="ARBA00012922"/>
    </source>
</evidence>
<comment type="caution">
    <text evidence="8">The sequence shown here is derived from an EMBL/GenBank/DDBJ whole genome shotgun (WGS) entry which is preliminary data.</text>
</comment>
<dbReference type="Gene3D" id="3.90.1300.10">
    <property type="entry name" value="Amidase signature (AS) domain"/>
    <property type="match status" value="1"/>
</dbReference>
<evidence type="ECO:0000313" key="8">
    <source>
        <dbReference type="EMBL" id="KAF5375264.1"/>
    </source>
</evidence>
<dbReference type="InterPro" id="IPR020556">
    <property type="entry name" value="Amidase_CS"/>
</dbReference>
<accession>A0A8H5LZM9</accession>
<dbReference type="Proteomes" id="UP000559256">
    <property type="component" value="Unassembled WGS sequence"/>
</dbReference>
<evidence type="ECO:0000256" key="5">
    <source>
        <dbReference type="PIRSR" id="PIRSR001221-1"/>
    </source>
</evidence>
<feature type="active site" description="Acyl-ester intermediate" evidence="5">
    <location>
        <position position="251"/>
    </location>
</feature>
<dbReference type="PROSITE" id="PS00571">
    <property type="entry name" value="AMIDASES"/>
    <property type="match status" value="1"/>
</dbReference>
<evidence type="ECO:0000256" key="2">
    <source>
        <dbReference type="ARBA" id="ARBA00009199"/>
    </source>
</evidence>
<evidence type="ECO:0000256" key="6">
    <source>
        <dbReference type="PIRSR" id="PIRSR001221-2"/>
    </source>
</evidence>
<dbReference type="OrthoDB" id="6428749at2759"/>
<dbReference type="EC" id="3.5.1.4" evidence="3"/>
<dbReference type="Pfam" id="PF01425">
    <property type="entry name" value="Amidase"/>
    <property type="match status" value="1"/>
</dbReference>
<gene>
    <name evidence="8" type="ORF">D9758_000467</name>
</gene>